<protein>
    <submittedName>
        <fullName evidence="1">Addiction module antitoxin, RelB/DinJ family</fullName>
    </submittedName>
</protein>
<dbReference type="EMBL" id="FMZL01000002">
    <property type="protein sequence ID" value="SDC01827.1"/>
    <property type="molecule type" value="Genomic_DNA"/>
</dbReference>
<evidence type="ECO:0000313" key="2">
    <source>
        <dbReference type="Proteomes" id="UP000198528"/>
    </source>
</evidence>
<dbReference type="RefSeq" id="WP_090844759.1">
    <property type="nucleotide sequence ID" value="NZ_DBFONV010000037.1"/>
</dbReference>
<organism evidence="1 2">
    <name type="scientific">Parafannyhessea umbonata</name>
    <dbReference type="NCBI Taxonomy" id="604330"/>
    <lineage>
        <taxon>Bacteria</taxon>
        <taxon>Bacillati</taxon>
        <taxon>Actinomycetota</taxon>
        <taxon>Coriobacteriia</taxon>
        <taxon>Coriobacteriales</taxon>
        <taxon>Atopobiaceae</taxon>
        <taxon>Parafannyhessea</taxon>
    </lineage>
</organism>
<dbReference type="Proteomes" id="UP000198528">
    <property type="component" value="Unassembled WGS sequence"/>
</dbReference>
<reference evidence="2" key="1">
    <citation type="submission" date="2016-10" db="EMBL/GenBank/DDBJ databases">
        <authorList>
            <person name="Varghese N."/>
            <person name="Submissions S."/>
        </authorList>
    </citation>
    <scope>NUCLEOTIDE SEQUENCE [LARGE SCALE GENOMIC DNA]</scope>
    <source>
        <strain evidence="2">DSM 22619</strain>
    </source>
</reference>
<accession>A0A1G6I5M3</accession>
<keyword evidence="2" id="KW-1185">Reference proteome</keyword>
<dbReference type="GO" id="GO:0006355">
    <property type="term" value="P:regulation of DNA-templated transcription"/>
    <property type="evidence" value="ECO:0007669"/>
    <property type="project" value="InterPro"/>
</dbReference>
<sequence length="86" mass="9414">MASNATLNTKVDPKDKALFSKTAEALGMNASTALKVFVLKFNECGGFPFDVRRAPKINYNNPSVLHSSIQNGKLVVPTAWRDDDDD</sequence>
<dbReference type="AlphaFoldDB" id="A0A1G6I5M3"/>
<name>A0A1G6I5M3_9ACTN</name>
<dbReference type="InterPro" id="IPR013321">
    <property type="entry name" value="Arc_rbn_hlx_hlx"/>
</dbReference>
<gene>
    <name evidence="1" type="ORF">SAMN04487824_10228</name>
</gene>
<dbReference type="Gene3D" id="1.10.1220.10">
    <property type="entry name" value="Met repressor-like"/>
    <property type="match status" value="1"/>
</dbReference>
<proteinExistence type="predicted"/>
<evidence type="ECO:0000313" key="1">
    <source>
        <dbReference type="EMBL" id="SDC01827.1"/>
    </source>
</evidence>